<protein>
    <submittedName>
        <fullName evidence="2">Uncharacterized protein</fullName>
    </submittedName>
</protein>
<organism evidence="1 2">
    <name type="scientific">Panagrellus redivivus</name>
    <name type="common">Microworm</name>
    <dbReference type="NCBI Taxonomy" id="6233"/>
    <lineage>
        <taxon>Eukaryota</taxon>
        <taxon>Metazoa</taxon>
        <taxon>Ecdysozoa</taxon>
        <taxon>Nematoda</taxon>
        <taxon>Chromadorea</taxon>
        <taxon>Rhabditida</taxon>
        <taxon>Tylenchina</taxon>
        <taxon>Panagrolaimomorpha</taxon>
        <taxon>Panagrolaimoidea</taxon>
        <taxon>Panagrolaimidae</taxon>
        <taxon>Panagrellus</taxon>
    </lineage>
</organism>
<keyword evidence="1" id="KW-1185">Reference proteome</keyword>
<dbReference type="WBParaSite" id="Pan_g17230.t1">
    <property type="protein sequence ID" value="Pan_g17230.t1"/>
    <property type="gene ID" value="Pan_g17230"/>
</dbReference>
<proteinExistence type="predicted"/>
<name>A0A7E4V6U3_PANRE</name>
<reference evidence="2" key="2">
    <citation type="submission" date="2020-10" db="UniProtKB">
        <authorList>
            <consortium name="WormBaseParasite"/>
        </authorList>
    </citation>
    <scope>IDENTIFICATION</scope>
</reference>
<dbReference type="Proteomes" id="UP000492821">
    <property type="component" value="Unassembled WGS sequence"/>
</dbReference>
<evidence type="ECO:0000313" key="1">
    <source>
        <dbReference type="Proteomes" id="UP000492821"/>
    </source>
</evidence>
<accession>A0A7E4V6U3</accession>
<sequence length="259" mass="28133">MPSTIQSFVQPNCRVTFIACGYERVFIYPDVFHAFALFLNGTFDLVHIIVVISVHSRALVCTASGYGVSPMAAESRLLLLASCMLKPSPIYPHQVYDVSTMFTPNTIGAMHLGSVNEAKSLLTLTCFNLRSSEPALPGSLLSLRTSSCLVHPNIGPSLVHRNNGFDLFDDEWTVDSTPKPLTPFDESLSTASGLDSGFACVSCAFRDSTSHQISPLILALNGSTLMMIKSGNPVNPCLFCRLQSDFFTSPSPQQLPSLY</sequence>
<dbReference type="AlphaFoldDB" id="A0A7E4V6U3"/>
<reference evidence="1" key="1">
    <citation type="journal article" date="2013" name="Genetics">
        <title>The draft genome and transcriptome of Panagrellus redivivus are shaped by the harsh demands of a free-living lifestyle.</title>
        <authorList>
            <person name="Srinivasan J."/>
            <person name="Dillman A.R."/>
            <person name="Macchietto M.G."/>
            <person name="Heikkinen L."/>
            <person name="Lakso M."/>
            <person name="Fracchia K.M."/>
            <person name="Antoshechkin I."/>
            <person name="Mortazavi A."/>
            <person name="Wong G."/>
            <person name="Sternberg P.W."/>
        </authorList>
    </citation>
    <scope>NUCLEOTIDE SEQUENCE [LARGE SCALE GENOMIC DNA]</scope>
    <source>
        <strain evidence="1">MT8872</strain>
    </source>
</reference>
<evidence type="ECO:0000313" key="2">
    <source>
        <dbReference type="WBParaSite" id="Pan_g17230.t1"/>
    </source>
</evidence>